<name>A0A9P6R4T3_9FUNG</name>
<dbReference type="OrthoDB" id="2393615at2759"/>
<feature type="region of interest" description="Disordered" evidence="1">
    <location>
        <begin position="1"/>
        <end position="21"/>
    </location>
</feature>
<evidence type="ECO:0000256" key="1">
    <source>
        <dbReference type="SAM" id="MobiDB-lite"/>
    </source>
</evidence>
<dbReference type="AlphaFoldDB" id="A0A9P6R4T3"/>
<dbReference type="EMBL" id="JAAAIN010000738">
    <property type="protein sequence ID" value="KAG0311238.1"/>
    <property type="molecule type" value="Genomic_DNA"/>
</dbReference>
<dbReference type="Proteomes" id="UP000823405">
    <property type="component" value="Unassembled WGS sequence"/>
</dbReference>
<proteinExistence type="predicted"/>
<reference evidence="2" key="1">
    <citation type="journal article" date="2020" name="Fungal Divers.">
        <title>Resolving the Mortierellaceae phylogeny through synthesis of multi-gene phylogenetics and phylogenomics.</title>
        <authorList>
            <person name="Vandepol N."/>
            <person name="Liber J."/>
            <person name="Desiro A."/>
            <person name="Na H."/>
            <person name="Kennedy M."/>
            <person name="Barry K."/>
            <person name="Grigoriev I.V."/>
            <person name="Miller A.N."/>
            <person name="O'Donnell K."/>
            <person name="Stajich J.E."/>
            <person name="Bonito G."/>
        </authorList>
    </citation>
    <scope>NUCLEOTIDE SEQUENCE</scope>
    <source>
        <strain evidence="2">NVP60</strain>
    </source>
</reference>
<keyword evidence="3" id="KW-1185">Reference proteome</keyword>
<evidence type="ECO:0000313" key="2">
    <source>
        <dbReference type="EMBL" id="KAG0311238.1"/>
    </source>
</evidence>
<organism evidence="2 3">
    <name type="scientific">Linnemannia gamsii</name>
    <dbReference type="NCBI Taxonomy" id="64522"/>
    <lineage>
        <taxon>Eukaryota</taxon>
        <taxon>Fungi</taxon>
        <taxon>Fungi incertae sedis</taxon>
        <taxon>Mucoromycota</taxon>
        <taxon>Mortierellomycotina</taxon>
        <taxon>Mortierellomycetes</taxon>
        <taxon>Mortierellales</taxon>
        <taxon>Mortierellaceae</taxon>
        <taxon>Linnemannia</taxon>
    </lineage>
</organism>
<protein>
    <submittedName>
        <fullName evidence="2">Uncharacterized protein</fullName>
    </submittedName>
</protein>
<gene>
    <name evidence="2" type="ORF">BGZ97_011978</name>
</gene>
<accession>A0A9P6R4T3</accession>
<feature type="non-terminal residue" evidence="2">
    <location>
        <position position="1"/>
    </location>
</feature>
<evidence type="ECO:0000313" key="3">
    <source>
        <dbReference type="Proteomes" id="UP000823405"/>
    </source>
</evidence>
<comment type="caution">
    <text evidence="2">The sequence shown here is derived from an EMBL/GenBank/DDBJ whole genome shotgun (WGS) entry which is preliminary data.</text>
</comment>
<sequence length="170" mass="18914">GPVFESEELGPEQISEDDEQDVDIKATPQSWACVGLKELQVYFASDPTDSEANTLVFKQLAKLTSLATLDVGANWSSEISVETVSELKSRGTLQFSLRQGGSCGLECLSTLNSLRNLSFMGTVQDMREEDVEWMCEQWPILEKVNGQFSGDSEKHERIVAVLKRKGIKCY</sequence>